<feature type="region of interest" description="Disordered" evidence="12">
    <location>
        <begin position="295"/>
        <end position="314"/>
    </location>
</feature>
<keyword evidence="10 13" id="KW-0472">Membrane</keyword>
<feature type="transmembrane region" description="Helical" evidence="13">
    <location>
        <begin position="162"/>
        <end position="183"/>
    </location>
</feature>
<evidence type="ECO:0000256" key="13">
    <source>
        <dbReference type="SAM" id="Phobius"/>
    </source>
</evidence>
<keyword evidence="9" id="KW-0406">Ion transport</keyword>
<sequence>MTLYRRLREKTWKILSTGSSGGRHAGTSTVVSASIFALILLNVIATILGTVDRIKAQYGAVLRVFEIFSVLVFTVEYVLRVWSCVESEEYNGAITGRFKFVRSFYAVIDLAAIAPFYVSFGLDLRFARVLRLLRVFRLVKAARYFSALRMFGEVVRRKREEITVSLALLGMLTVVTSSLMYYAERAAQPEVFSSIPDAIWWSVVTVTTVGYGNATPVTVLGQMLGGLVAVLGTGMGALPAGFLASGFSDALEGGSVEGRKEASKEDSSAQVTAQNAHPGDIQYCPHCGSMLHHLNNGENTDGRRGARGEATDQA</sequence>
<name>A0A9X2THL3_9BACT</name>
<dbReference type="GO" id="GO:0005249">
    <property type="term" value="F:voltage-gated potassium channel activity"/>
    <property type="evidence" value="ECO:0007669"/>
    <property type="project" value="InterPro"/>
</dbReference>
<evidence type="ECO:0000256" key="12">
    <source>
        <dbReference type="SAM" id="MobiDB-lite"/>
    </source>
</evidence>
<dbReference type="PANTHER" id="PTHR11537">
    <property type="entry name" value="VOLTAGE-GATED POTASSIUM CHANNEL"/>
    <property type="match status" value="1"/>
</dbReference>
<evidence type="ECO:0000259" key="14">
    <source>
        <dbReference type="Pfam" id="PF00520"/>
    </source>
</evidence>
<keyword evidence="11 15" id="KW-0407">Ion channel</keyword>
<dbReference type="GO" id="GO:0001508">
    <property type="term" value="P:action potential"/>
    <property type="evidence" value="ECO:0007669"/>
    <property type="project" value="TreeGrafter"/>
</dbReference>
<evidence type="ECO:0000256" key="2">
    <source>
        <dbReference type="ARBA" id="ARBA00022448"/>
    </source>
</evidence>
<dbReference type="InterPro" id="IPR028325">
    <property type="entry name" value="VG_K_chnl"/>
</dbReference>
<evidence type="ECO:0000313" key="15">
    <source>
        <dbReference type="EMBL" id="MCS3679382.1"/>
    </source>
</evidence>
<evidence type="ECO:0000256" key="4">
    <source>
        <dbReference type="ARBA" id="ARBA00022692"/>
    </source>
</evidence>
<keyword evidence="8 13" id="KW-1133">Transmembrane helix</keyword>
<keyword evidence="2" id="KW-0813">Transport</keyword>
<dbReference type="Gene3D" id="1.20.120.350">
    <property type="entry name" value="Voltage-gated potassium channels. Chain C"/>
    <property type="match status" value="1"/>
</dbReference>
<dbReference type="EMBL" id="JANUAU010000021">
    <property type="protein sequence ID" value="MCS3679382.1"/>
    <property type="molecule type" value="Genomic_DNA"/>
</dbReference>
<keyword evidence="4 13" id="KW-0812">Transmembrane</keyword>
<evidence type="ECO:0000256" key="6">
    <source>
        <dbReference type="ARBA" id="ARBA00022882"/>
    </source>
</evidence>
<feature type="domain" description="Ion transport" evidence="14">
    <location>
        <begin position="32"/>
        <end position="249"/>
    </location>
</feature>
<keyword evidence="7" id="KW-0630">Potassium</keyword>
<evidence type="ECO:0000313" key="16">
    <source>
        <dbReference type="Proteomes" id="UP001155027"/>
    </source>
</evidence>
<accession>A0A9X2THL3</accession>
<dbReference type="RefSeq" id="WP_183957724.1">
    <property type="nucleotide sequence ID" value="NZ_JACIFC010000014.1"/>
</dbReference>
<evidence type="ECO:0000256" key="5">
    <source>
        <dbReference type="ARBA" id="ARBA00022826"/>
    </source>
</evidence>
<gene>
    <name evidence="15" type="ORF">GGP71_003333</name>
</gene>
<comment type="subcellular location">
    <subcellularLocation>
        <location evidence="1">Membrane</location>
        <topology evidence="1">Multi-pass membrane protein</topology>
    </subcellularLocation>
</comment>
<dbReference type="InterPro" id="IPR027359">
    <property type="entry name" value="Volt_channel_dom_sf"/>
</dbReference>
<feature type="transmembrane region" description="Helical" evidence="13">
    <location>
        <begin position="103"/>
        <end position="124"/>
    </location>
</feature>
<comment type="caution">
    <text evidence="15">The sequence shown here is derived from an EMBL/GenBank/DDBJ whole genome shotgun (WGS) entry which is preliminary data.</text>
</comment>
<dbReference type="PANTHER" id="PTHR11537:SF254">
    <property type="entry name" value="POTASSIUM VOLTAGE-GATED CHANNEL PROTEIN SHAB"/>
    <property type="match status" value="1"/>
</dbReference>
<keyword evidence="6" id="KW-0851">Voltage-gated channel</keyword>
<evidence type="ECO:0000256" key="10">
    <source>
        <dbReference type="ARBA" id="ARBA00023136"/>
    </source>
</evidence>
<evidence type="ECO:0000256" key="3">
    <source>
        <dbReference type="ARBA" id="ARBA00022538"/>
    </source>
</evidence>
<keyword evidence="3" id="KW-0633">Potassium transport</keyword>
<evidence type="ECO:0000256" key="11">
    <source>
        <dbReference type="ARBA" id="ARBA00023303"/>
    </source>
</evidence>
<feature type="transmembrane region" description="Helical" evidence="13">
    <location>
        <begin position="60"/>
        <end position="83"/>
    </location>
</feature>
<dbReference type="AlphaFoldDB" id="A0A9X2THL3"/>
<keyword evidence="5" id="KW-0631">Potassium channel</keyword>
<evidence type="ECO:0000256" key="7">
    <source>
        <dbReference type="ARBA" id="ARBA00022958"/>
    </source>
</evidence>
<protein>
    <submittedName>
        <fullName evidence="15">Voltage-gated potassium channel</fullName>
    </submittedName>
</protein>
<dbReference type="InterPro" id="IPR005821">
    <property type="entry name" value="Ion_trans_dom"/>
</dbReference>
<reference evidence="15" key="1">
    <citation type="submission" date="2022-08" db="EMBL/GenBank/DDBJ databases">
        <title>Genomic Encyclopedia of Type Strains, Phase V (KMG-V): Genome sequencing to study the core and pangenomes of soil and plant-associated prokaryotes.</title>
        <authorList>
            <person name="Whitman W."/>
        </authorList>
    </citation>
    <scope>NUCLEOTIDE SEQUENCE</scope>
    <source>
        <strain evidence="15">0</strain>
    </source>
</reference>
<dbReference type="Pfam" id="PF00520">
    <property type="entry name" value="Ion_trans"/>
    <property type="match status" value="1"/>
</dbReference>
<dbReference type="SUPFAM" id="SSF81324">
    <property type="entry name" value="Voltage-gated potassium channels"/>
    <property type="match status" value="1"/>
</dbReference>
<dbReference type="Proteomes" id="UP001155027">
    <property type="component" value="Unassembled WGS sequence"/>
</dbReference>
<dbReference type="GO" id="GO:0008076">
    <property type="term" value="C:voltage-gated potassium channel complex"/>
    <property type="evidence" value="ECO:0007669"/>
    <property type="project" value="InterPro"/>
</dbReference>
<feature type="transmembrane region" description="Helical" evidence="13">
    <location>
        <begin position="29"/>
        <end position="48"/>
    </location>
</feature>
<evidence type="ECO:0000256" key="1">
    <source>
        <dbReference type="ARBA" id="ARBA00004141"/>
    </source>
</evidence>
<evidence type="ECO:0000256" key="9">
    <source>
        <dbReference type="ARBA" id="ARBA00023065"/>
    </source>
</evidence>
<feature type="compositionally biased region" description="Basic and acidic residues" evidence="12">
    <location>
        <begin position="300"/>
        <end position="314"/>
    </location>
</feature>
<dbReference type="Gene3D" id="1.10.287.70">
    <property type="match status" value="1"/>
</dbReference>
<dbReference type="PRINTS" id="PR00169">
    <property type="entry name" value="KCHANNEL"/>
</dbReference>
<proteinExistence type="predicted"/>
<organism evidence="15 16">
    <name type="scientific">Salinibacter ruber</name>
    <dbReference type="NCBI Taxonomy" id="146919"/>
    <lineage>
        <taxon>Bacteria</taxon>
        <taxon>Pseudomonadati</taxon>
        <taxon>Rhodothermota</taxon>
        <taxon>Rhodothermia</taxon>
        <taxon>Rhodothermales</taxon>
        <taxon>Salinibacteraceae</taxon>
        <taxon>Salinibacter</taxon>
    </lineage>
</organism>
<evidence type="ECO:0000256" key="8">
    <source>
        <dbReference type="ARBA" id="ARBA00022989"/>
    </source>
</evidence>